<sequence length="105" mass="11395">MKGANTYYKQFKSSTVSLKGRGLCLKPGSTHIGLSAIVSGNETGSLVIVLNLDPLRHCPQRFYAHVHSNRTQYQSHFLATPVKISIANTSNTVSCAHNTSLFSST</sequence>
<dbReference type="Proteomes" id="UP000326757">
    <property type="component" value="Unassembled WGS sequence"/>
</dbReference>
<reference evidence="1 2" key="1">
    <citation type="submission" date="2019-06" db="EMBL/GenBank/DDBJ databases">
        <title>Genome Sequence of the Brown Rot Fungal Pathogen Monilinia laxa.</title>
        <authorList>
            <person name="De Miccolis Angelini R.M."/>
            <person name="Landi L."/>
            <person name="Abate D."/>
            <person name="Pollastro S."/>
            <person name="Romanazzi G."/>
            <person name="Faretra F."/>
        </authorList>
    </citation>
    <scope>NUCLEOTIDE SEQUENCE [LARGE SCALE GENOMIC DNA]</scope>
    <source>
        <strain evidence="1 2">Mlax316</strain>
    </source>
</reference>
<dbReference type="AlphaFoldDB" id="A0A5N6JVL5"/>
<keyword evidence="2" id="KW-1185">Reference proteome</keyword>
<comment type="caution">
    <text evidence="1">The sequence shown here is derived from an EMBL/GenBank/DDBJ whole genome shotgun (WGS) entry which is preliminary data.</text>
</comment>
<proteinExistence type="predicted"/>
<name>A0A5N6JVL5_MONLA</name>
<accession>A0A5N6JVL5</accession>
<dbReference type="OrthoDB" id="47494at2759"/>
<evidence type="ECO:0000313" key="1">
    <source>
        <dbReference type="EMBL" id="KAB8293045.1"/>
    </source>
</evidence>
<dbReference type="EMBL" id="VIGI01000012">
    <property type="protein sequence ID" value="KAB8293045.1"/>
    <property type="molecule type" value="Genomic_DNA"/>
</dbReference>
<gene>
    <name evidence="1" type="ORF">EYC80_007405</name>
</gene>
<evidence type="ECO:0000313" key="2">
    <source>
        <dbReference type="Proteomes" id="UP000326757"/>
    </source>
</evidence>
<protein>
    <submittedName>
        <fullName evidence="1">Uncharacterized protein</fullName>
    </submittedName>
</protein>
<organism evidence="1 2">
    <name type="scientific">Monilinia laxa</name>
    <name type="common">Brown rot fungus</name>
    <name type="synonym">Sclerotinia laxa</name>
    <dbReference type="NCBI Taxonomy" id="61186"/>
    <lineage>
        <taxon>Eukaryota</taxon>
        <taxon>Fungi</taxon>
        <taxon>Dikarya</taxon>
        <taxon>Ascomycota</taxon>
        <taxon>Pezizomycotina</taxon>
        <taxon>Leotiomycetes</taxon>
        <taxon>Helotiales</taxon>
        <taxon>Sclerotiniaceae</taxon>
        <taxon>Monilinia</taxon>
    </lineage>
</organism>